<dbReference type="InterPro" id="IPR003526">
    <property type="entry name" value="MECDP_synthase"/>
</dbReference>
<dbReference type="HAMAP" id="MF_00107">
    <property type="entry name" value="IspF"/>
    <property type="match status" value="1"/>
</dbReference>
<keyword evidence="2" id="KW-0456">Lyase</keyword>
<evidence type="ECO:0000259" key="1">
    <source>
        <dbReference type="Pfam" id="PF02542"/>
    </source>
</evidence>
<evidence type="ECO:0000313" key="2">
    <source>
        <dbReference type="EMBL" id="MPM83366.1"/>
    </source>
</evidence>
<dbReference type="NCBIfam" id="TIGR00151">
    <property type="entry name" value="ispF"/>
    <property type="match status" value="1"/>
</dbReference>
<dbReference type="PANTHER" id="PTHR43181">
    <property type="entry name" value="2-C-METHYL-D-ERYTHRITOL 2,4-CYCLODIPHOSPHATE SYNTHASE, CHLOROPLASTIC"/>
    <property type="match status" value="1"/>
</dbReference>
<reference evidence="2" key="1">
    <citation type="submission" date="2019-08" db="EMBL/GenBank/DDBJ databases">
        <authorList>
            <person name="Kucharzyk K."/>
            <person name="Murdoch R.W."/>
            <person name="Higgins S."/>
            <person name="Loffler F."/>
        </authorList>
    </citation>
    <scope>NUCLEOTIDE SEQUENCE</scope>
</reference>
<comment type="caution">
    <text evidence="2">The sequence shown here is derived from an EMBL/GenBank/DDBJ whole genome shotgun (WGS) entry which is preliminary data.</text>
</comment>
<proteinExistence type="inferred from homology"/>
<dbReference type="PANTHER" id="PTHR43181:SF1">
    <property type="entry name" value="2-C-METHYL-D-ERYTHRITOL 2,4-CYCLODIPHOSPHATE SYNTHASE, CHLOROPLASTIC"/>
    <property type="match status" value="1"/>
</dbReference>
<feature type="domain" description="2-C-methyl-D-erythritol 2,4-cyclodiphosphate synthase" evidence="1">
    <location>
        <begin position="3"/>
        <end position="155"/>
    </location>
</feature>
<dbReference type="EMBL" id="VSSQ01032179">
    <property type="protein sequence ID" value="MPM83366.1"/>
    <property type="molecule type" value="Genomic_DNA"/>
</dbReference>
<dbReference type="CDD" id="cd00554">
    <property type="entry name" value="MECDP_synthase"/>
    <property type="match status" value="1"/>
</dbReference>
<gene>
    <name evidence="2" type="primary">ispF_26</name>
    <name evidence="2" type="ORF">SDC9_130430</name>
</gene>
<dbReference type="InterPro" id="IPR036571">
    <property type="entry name" value="MECDP_synthase_sf"/>
</dbReference>
<dbReference type="SUPFAM" id="SSF69765">
    <property type="entry name" value="IpsF-like"/>
    <property type="match status" value="1"/>
</dbReference>
<organism evidence="2">
    <name type="scientific">bioreactor metagenome</name>
    <dbReference type="NCBI Taxonomy" id="1076179"/>
    <lineage>
        <taxon>unclassified sequences</taxon>
        <taxon>metagenomes</taxon>
        <taxon>ecological metagenomes</taxon>
    </lineage>
</organism>
<name>A0A645D1X4_9ZZZZ</name>
<sequence length="158" mass="16907">MDRIGFSKDIHRLVKGRKLILAGVVIPSPVGELAHSDGDVVFHAVSEAILGALALGDLGKYFPPLDSSIEGIDSAIIVQKIVGLMKEKHYCLGNIDIHILLETPKLAAHIEKMRNNIAQLLETNIENVSITAGTNEGLGEVGKKEAVEASAIVLLRKA</sequence>
<dbReference type="Pfam" id="PF02542">
    <property type="entry name" value="YgbB"/>
    <property type="match status" value="1"/>
</dbReference>
<dbReference type="AlphaFoldDB" id="A0A645D1X4"/>
<dbReference type="Gene3D" id="3.30.1330.50">
    <property type="entry name" value="2-C-methyl-D-erythritol 2,4-cyclodiphosphate synthase"/>
    <property type="match status" value="1"/>
</dbReference>
<protein>
    <submittedName>
        <fullName evidence="2">2-C-methyl-D-erythritol 2,4-cyclodiphosphate synthase</fullName>
        <ecNumber evidence="2">4.6.1.12</ecNumber>
    </submittedName>
</protein>
<dbReference type="GO" id="GO:0016114">
    <property type="term" value="P:terpenoid biosynthetic process"/>
    <property type="evidence" value="ECO:0007669"/>
    <property type="project" value="InterPro"/>
</dbReference>
<dbReference type="EC" id="4.6.1.12" evidence="2"/>
<dbReference type="GO" id="GO:0008685">
    <property type="term" value="F:2-C-methyl-D-erythritol 2,4-cyclodiphosphate synthase activity"/>
    <property type="evidence" value="ECO:0007669"/>
    <property type="project" value="UniProtKB-EC"/>
</dbReference>
<accession>A0A645D1X4</accession>